<dbReference type="Proteomes" id="UP000076727">
    <property type="component" value="Unassembled WGS sequence"/>
</dbReference>
<keyword evidence="3" id="KW-1185">Reference proteome</keyword>
<organism evidence="2 3">
    <name type="scientific">Daedalea quercina L-15889</name>
    <dbReference type="NCBI Taxonomy" id="1314783"/>
    <lineage>
        <taxon>Eukaryota</taxon>
        <taxon>Fungi</taxon>
        <taxon>Dikarya</taxon>
        <taxon>Basidiomycota</taxon>
        <taxon>Agaricomycotina</taxon>
        <taxon>Agaricomycetes</taxon>
        <taxon>Polyporales</taxon>
        <taxon>Fomitopsis</taxon>
    </lineage>
</organism>
<evidence type="ECO:0000313" key="3">
    <source>
        <dbReference type="Proteomes" id="UP000076727"/>
    </source>
</evidence>
<feature type="region of interest" description="Disordered" evidence="1">
    <location>
        <begin position="25"/>
        <end position="44"/>
    </location>
</feature>
<dbReference type="EMBL" id="KV429041">
    <property type="protein sequence ID" value="KZT72444.1"/>
    <property type="molecule type" value="Genomic_DNA"/>
</dbReference>
<gene>
    <name evidence="2" type="ORF">DAEQUDRAFT_723160</name>
</gene>
<accession>A0A165SSX2</accession>
<evidence type="ECO:0000256" key="1">
    <source>
        <dbReference type="SAM" id="MobiDB-lite"/>
    </source>
</evidence>
<reference evidence="2 3" key="1">
    <citation type="journal article" date="2016" name="Mol. Biol. Evol.">
        <title>Comparative Genomics of Early-Diverging Mushroom-Forming Fungi Provides Insights into the Origins of Lignocellulose Decay Capabilities.</title>
        <authorList>
            <person name="Nagy L.G."/>
            <person name="Riley R."/>
            <person name="Tritt A."/>
            <person name="Adam C."/>
            <person name="Daum C."/>
            <person name="Floudas D."/>
            <person name="Sun H."/>
            <person name="Yadav J.S."/>
            <person name="Pangilinan J."/>
            <person name="Larsson K.H."/>
            <person name="Matsuura K."/>
            <person name="Barry K."/>
            <person name="Labutti K."/>
            <person name="Kuo R."/>
            <person name="Ohm R.A."/>
            <person name="Bhattacharya S.S."/>
            <person name="Shirouzu T."/>
            <person name="Yoshinaga Y."/>
            <person name="Martin F.M."/>
            <person name="Grigoriev I.V."/>
            <person name="Hibbett D.S."/>
        </authorList>
    </citation>
    <scope>NUCLEOTIDE SEQUENCE [LARGE SCALE GENOMIC DNA]</scope>
    <source>
        <strain evidence="2 3">L-15889</strain>
    </source>
</reference>
<sequence length="189" mass="21103">MQEALDSILRPQTLQYREDLAKAVDGAKDHSDTVAGDKGSSRSSREYIQDEYHARSRSQVQCTTGNTRLTLGFKGGEVSSMDDLLAELQLIGREDKAGWVVLERMTNKEGRDSYCSDESTVTLVGEAQEVHTDATEASQQADNCEFHSINAERGQRVDPTWRHAWYVSTPGWPRFKHADNAKPSPSDAR</sequence>
<name>A0A165SSX2_9APHY</name>
<protein>
    <submittedName>
        <fullName evidence="2">Uncharacterized protein</fullName>
    </submittedName>
</protein>
<dbReference type="OrthoDB" id="2800574at2759"/>
<evidence type="ECO:0000313" key="2">
    <source>
        <dbReference type="EMBL" id="KZT72444.1"/>
    </source>
</evidence>
<dbReference type="AlphaFoldDB" id="A0A165SSX2"/>
<proteinExistence type="predicted"/>